<sequence length="424" mass="47541">MVKVFISHSTSQDPQTARLRDELAVRLKGRSYDVLLDVQDQRPGQPWRRKLYQWLGECDAAVVLLNEDALVSDWVQREVAVLNWRQSLGSGITVVGVRVGGVSSKKLAESALRDLGRSDLGRANGEPEADADRIAAAFPQLAQVTDDVIQRWIRKIAAQLRALGDRLPLVEIARELRVPEEEHAALQPDGMSCLMLASQLLDTHDIETLARTVGSAHDGGLEISRTQMLASLVVPAWIDRDEARRIIGDTDGSVHRIVLLNVRSAMIGEQYLDRAFCVDWNRYYIARAAGDPPGEEDPEEYLLEQCLTVLGKRFGVEHEDDWQELRKKPVLKSQFFLVLDARQCELDMVHRVVSQIHELVPWIRVLVIPRTPVESREQWPGSPDDVLVLAPELGRRHEMLAVSVVSRLKERVGPITIGGTRGAQ</sequence>
<dbReference type="PROSITE" id="PS50104">
    <property type="entry name" value="TIR"/>
    <property type="match status" value="1"/>
</dbReference>
<protein>
    <recommendedName>
        <fullName evidence="1">TIR domain-containing protein</fullName>
    </recommendedName>
</protein>
<dbReference type="Pfam" id="PF13676">
    <property type="entry name" value="TIR_2"/>
    <property type="match status" value="1"/>
</dbReference>
<dbReference type="InterPro" id="IPR000157">
    <property type="entry name" value="TIR_dom"/>
</dbReference>
<dbReference type="OrthoDB" id="4025751at2"/>
<keyword evidence="3" id="KW-1185">Reference proteome</keyword>
<dbReference type="SUPFAM" id="SSF52200">
    <property type="entry name" value="Toll/Interleukin receptor TIR domain"/>
    <property type="match status" value="1"/>
</dbReference>
<dbReference type="EMBL" id="WEGJ01000014">
    <property type="protein sequence ID" value="MQY13666.1"/>
    <property type="molecule type" value="Genomic_DNA"/>
</dbReference>
<organism evidence="2 3">
    <name type="scientific">Streptomyces smaragdinus</name>
    <dbReference type="NCBI Taxonomy" id="2585196"/>
    <lineage>
        <taxon>Bacteria</taxon>
        <taxon>Bacillati</taxon>
        <taxon>Actinomycetota</taxon>
        <taxon>Actinomycetes</taxon>
        <taxon>Kitasatosporales</taxon>
        <taxon>Streptomycetaceae</taxon>
        <taxon>Streptomyces</taxon>
    </lineage>
</organism>
<dbReference type="AlphaFoldDB" id="A0A7K0CJP8"/>
<dbReference type="Gene3D" id="3.40.50.10140">
    <property type="entry name" value="Toll/interleukin-1 receptor homology (TIR) domain"/>
    <property type="match status" value="1"/>
</dbReference>
<feature type="domain" description="TIR" evidence="1">
    <location>
        <begin position="1"/>
        <end position="141"/>
    </location>
</feature>
<reference evidence="2 3" key="1">
    <citation type="submission" date="2019-10" db="EMBL/GenBank/DDBJ databases">
        <title>Streptomyces smaragdinus sp. nov. and Streptomyces fabii sp. nov., isolated from the gut of fungus growing-termite Macrotermes natalensis.</title>
        <authorList>
            <person name="Schwitalla J."/>
            <person name="Benndorf R."/>
            <person name="Martin K."/>
            <person name="De Beer W."/>
            <person name="Kaster A.-K."/>
            <person name="Vollmers J."/>
            <person name="Poulsen M."/>
            <person name="Beemelmanns C."/>
        </authorList>
    </citation>
    <scope>NUCLEOTIDE SEQUENCE [LARGE SCALE GENOMIC DNA]</scope>
    <source>
        <strain evidence="2 3">RB5</strain>
    </source>
</reference>
<dbReference type="GO" id="GO:0007165">
    <property type="term" value="P:signal transduction"/>
    <property type="evidence" value="ECO:0007669"/>
    <property type="project" value="InterPro"/>
</dbReference>
<gene>
    <name evidence="2" type="ORF">SRB5_38160</name>
</gene>
<dbReference type="RefSeq" id="WP_153453600.1">
    <property type="nucleotide sequence ID" value="NZ_WEGJ01000014.1"/>
</dbReference>
<evidence type="ECO:0000259" key="1">
    <source>
        <dbReference type="PROSITE" id="PS50104"/>
    </source>
</evidence>
<comment type="caution">
    <text evidence="2">The sequence shown here is derived from an EMBL/GenBank/DDBJ whole genome shotgun (WGS) entry which is preliminary data.</text>
</comment>
<dbReference type="Proteomes" id="UP000466345">
    <property type="component" value="Unassembled WGS sequence"/>
</dbReference>
<name>A0A7K0CJP8_9ACTN</name>
<proteinExistence type="predicted"/>
<accession>A0A7K0CJP8</accession>
<evidence type="ECO:0000313" key="2">
    <source>
        <dbReference type="EMBL" id="MQY13666.1"/>
    </source>
</evidence>
<dbReference type="InterPro" id="IPR035897">
    <property type="entry name" value="Toll_tir_struct_dom_sf"/>
</dbReference>
<evidence type="ECO:0000313" key="3">
    <source>
        <dbReference type="Proteomes" id="UP000466345"/>
    </source>
</evidence>